<keyword evidence="1" id="KW-0472">Membrane</keyword>
<name>A0A9P4TA82_CURKU</name>
<keyword evidence="1" id="KW-0812">Transmembrane</keyword>
<evidence type="ECO:0000256" key="1">
    <source>
        <dbReference type="SAM" id="Phobius"/>
    </source>
</evidence>
<sequence length="97" mass="10791">MKLPRVLILAIIVTWIIYGTFSVYEQKQVPEPMPHVFIIPEYQPYEVDATTPFFSTETPASTAAAATVATESVCPNMKTNGLLVSSSEIMPRVRDGW</sequence>
<dbReference type="EMBL" id="SWKU01000016">
    <property type="protein sequence ID" value="KAF2999841.1"/>
    <property type="molecule type" value="Genomic_DNA"/>
</dbReference>
<keyword evidence="1" id="KW-1133">Transmembrane helix</keyword>
<accession>A0A9P4TA82</accession>
<organism evidence="2 3">
    <name type="scientific">Curvularia kusanoi</name>
    <name type="common">Cochliobolus kusanoi</name>
    <dbReference type="NCBI Taxonomy" id="90978"/>
    <lineage>
        <taxon>Eukaryota</taxon>
        <taxon>Fungi</taxon>
        <taxon>Dikarya</taxon>
        <taxon>Ascomycota</taxon>
        <taxon>Pezizomycotina</taxon>
        <taxon>Dothideomycetes</taxon>
        <taxon>Pleosporomycetidae</taxon>
        <taxon>Pleosporales</taxon>
        <taxon>Pleosporineae</taxon>
        <taxon>Pleosporaceae</taxon>
        <taxon>Curvularia</taxon>
    </lineage>
</organism>
<evidence type="ECO:0000313" key="3">
    <source>
        <dbReference type="Proteomes" id="UP000801428"/>
    </source>
</evidence>
<dbReference type="Proteomes" id="UP000801428">
    <property type="component" value="Unassembled WGS sequence"/>
</dbReference>
<evidence type="ECO:0000313" key="2">
    <source>
        <dbReference type="EMBL" id="KAF2999841.1"/>
    </source>
</evidence>
<keyword evidence="3" id="KW-1185">Reference proteome</keyword>
<comment type="caution">
    <text evidence="2">The sequence shown here is derived from an EMBL/GenBank/DDBJ whole genome shotgun (WGS) entry which is preliminary data.</text>
</comment>
<protein>
    <submittedName>
        <fullName evidence="2">Uncharacterized protein</fullName>
    </submittedName>
</protein>
<proteinExistence type="predicted"/>
<reference evidence="2" key="1">
    <citation type="submission" date="2019-04" db="EMBL/GenBank/DDBJ databases">
        <title>Sequencing of skin fungus with MAO and IRED activity.</title>
        <authorList>
            <person name="Marsaioli A.J."/>
            <person name="Bonatto J.M.C."/>
            <person name="Reis Junior O."/>
        </authorList>
    </citation>
    <scope>NUCLEOTIDE SEQUENCE</scope>
    <source>
        <strain evidence="2">30M1</strain>
    </source>
</reference>
<gene>
    <name evidence="2" type="ORF">E8E13_007219</name>
</gene>
<feature type="transmembrane region" description="Helical" evidence="1">
    <location>
        <begin position="6"/>
        <end position="24"/>
    </location>
</feature>
<dbReference type="AlphaFoldDB" id="A0A9P4TA82"/>